<dbReference type="InterPro" id="IPR013210">
    <property type="entry name" value="LRR_N_plant-typ"/>
</dbReference>
<dbReference type="FunFam" id="3.80.10.10:FF:001158">
    <property type="entry name" value="Leucine-rich repeat protein kinase family protein"/>
    <property type="match status" value="1"/>
</dbReference>
<dbReference type="InterPro" id="IPR008271">
    <property type="entry name" value="Ser/Thr_kinase_AS"/>
</dbReference>
<dbReference type="InterPro" id="IPR000719">
    <property type="entry name" value="Prot_kinase_dom"/>
</dbReference>
<dbReference type="InterPro" id="IPR017441">
    <property type="entry name" value="Protein_kinase_ATP_BS"/>
</dbReference>
<feature type="domain" description="Protein kinase" evidence="24">
    <location>
        <begin position="692"/>
        <end position="981"/>
    </location>
</feature>
<dbReference type="SUPFAM" id="SSF52058">
    <property type="entry name" value="L domain-like"/>
    <property type="match status" value="3"/>
</dbReference>
<evidence type="ECO:0000313" key="25">
    <source>
        <dbReference type="EMBL" id="SPD06525.1"/>
    </source>
</evidence>
<keyword evidence="13 22" id="KW-0547">Nucleotide-binding</keyword>
<dbReference type="InterPro" id="IPR011009">
    <property type="entry name" value="Kinase-like_dom_sf"/>
</dbReference>
<keyword evidence="7" id="KW-0597">Phosphoprotein</keyword>
<feature type="binding site" evidence="22">
    <location>
        <position position="721"/>
    </location>
    <ligand>
        <name>ATP</name>
        <dbReference type="ChEBI" id="CHEBI:30616"/>
    </ligand>
</feature>
<feature type="binding site" evidence="22">
    <location>
        <position position="1678"/>
    </location>
    <ligand>
        <name>ATP</name>
        <dbReference type="ChEBI" id="CHEBI:30616"/>
    </ligand>
</feature>
<evidence type="ECO:0000256" key="6">
    <source>
        <dbReference type="ARBA" id="ARBA00022527"/>
    </source>
</evidence>
<keyword evidence="11" id="KW-0732">Signal</keyword>
<evidence type="ECO:0000256" key="7">
    <source>
        <dbReference type="ARBA" id="ARBA00022553"/>
    </source>
</evidence>
<proteinExistence type="inferred from homology"/>
<evidence type="ECO:0000256" key="2">
    <source>
        <dbReference type="ARBA" id="ARBA00008684"/>
    </source>
</evidence>
<dbReference type="FunFam" id="1.10.510.10:FF:000358">
    <property type="entry name" value="Putative leucine-rich repeat receptor-like serine/threonine-protein kinase"/>
    <property type="match status" value="2"/>
</dbReference>
<dbReference type="PROSITE" id="PS00108">
    <property type="entry name" value="PROTEIN_KINASE_ST"/>
    <property type="match status" value="2"/>
</dbReference>
<keyword evidence="5" id="KW-1003">Cell membrane</keyword>
<evidence type="ECO:0000256" key="14">
    <source>
        <dbReference type="ARBA" id="ARBA00022777"/>
    </source>
</evidence>
<dbReference type="SMART" id="SM00220">
    <property type="entry name" value="S_TKc"/>
    <property type="match status" value="2"/>
</dbReference>
<dbReference type="PROSITE" id="PS50011">
    <property type="entry name" value="PROTEIN_KINASE_DOM"/>
    <property type="match status" value="2"/>
</dbReference>
<evidence type="ECO:0000256" key="8">
    <source>
        <dbReference type="ARBA" id="ARBA00022614"/>
    </source>
</evidence>
<comment type="similarity">
    <text evidence="3">Belongs to the RLP family.</text>
</comment>
<evidence type="ECO:0000256" key="15">
    <source>
        <dbReference type="ARBA" id="ARBA00022840"/>
    </source>
</evidence>
<dbReference type="InterPro" id="IPR001611">
    <property type="entry name" value="Leu-rich_rpt"/>
</dbReference>
<evidence type="ECO:0000256" key="17">
    <source>
        <dbReference type="ARBA" id="ARBA00023136"/>
    </source>
</evidence>
<keyword evidence="12" id="KW-0677">Repeat</keyword>
<keyword evidence="15 22" id="KW-0067">ATP-binding</keyword>
<evidence type="ECO:0000256" key="21">
    <source>
        <dbReference type="ARBA" id="ARBA00048679"/>
    </source>
</evidence>
<evidence type="ECO:0000256" key="9">
    <source>
        <dbReference type="ARBA" id="ARBA00022679"/>
    </source>
</evidence>
<sequence>MSSYLKSATVSAYANESDRLALLDFKKGITQDPLQIMSSWNDSIHFCNWIGVTCSPSNKTVMVLDLAAKKLTGSIPPSIGNLTYLTGINLRNNSFYGEIPQEVGRLQHLQHLNLTWNSFGGKLPTNLSYCTQLRVLDISGNELVGKIPDHLSSLSKLVNLRLGANNLTGNIPAWIGNFSSLYILILARNNFEGIIPTELGHISGLGMFQLYGNNLSGTIPPLIYNISSIYYFSVTQNRLHGSLPPDVGLTLPNLQIFAGGVNSFTGTIPMSLSNSSQLSVLDFAQNGLTGTVPQNLASLQGLVRLNFDDNRLGKGKDGDLNFLSFLANCTSLEFLGLSRNHFGGVLPSSIANLSTHLIRLKIGGNMIRGGIPVGIGNLVNLNLLGLEGNHLGGPLPDALGKLQNLEGLHLNVNQFSGPIPSSLGNLTKLIRLFMEENRFEGRIPPSLGNCKNLLILNLSSNNLNGTIPKEVIGLSSLSISLVMSHNFLIGALPFEVGNLKNLAELDLSHNKLLGEIPTTLGTCLSLEFLNLEGNSFEGAIPQSLETLRGLEEIDLSRNNLSGHIPKFLSKFLLLKHLNISFNDFEGEVPSEGIFANASEISVIGNDKLCGGVQELHLPTCTKKNSRSSGKFLALKIVIPVTSIVIFVLVLLHFFPTCSIVKSPRERATTTSSFEDWKLRISYAELLESTNGFSENNLIGSGSFGSVYKGVLSGNGTIVAVKVLNLQRQGASKIFIDECNALRSIRHRNLLKIISACSSIDHKGNDFKSLIFEFMCNGKYLHHHCQSPIVHCDLKPSNILLNEDMVAHVGDFGLAKFLFEASNNPSKTQTLSIGLKGSIGYIPPEYGMGGQVSTLGDIYSYGILLLEMFTGKRPTDEMFKDGISIHKFTAMALPEHVMDIVDPFMFFEEDEEDDDDERNEHDIEEREIIEEDDPHVNVSSEVKNCLMSVLQIGLSCSTTSPDERMPTNVVINEMNAIRDGFLKFKKGNRSKLRMKHSCPTSEWFLLIFINGILLLCMSSYLKSATVSAYANESDRLALLDFKKGITQDPLQIMSSWNDSIHFCNWIGVTCSPSSKTVIVLDLEAKKLTGGIPPSIGNLTYLTGINLRNNSFYGEIPQEVGRLQHLQHLNLSWNSFGGKLPTNLSYCTQLRVLEVTANELVGKIPDHLSSLSKLVHLRLGKNNLTGNIPAWIGNFSSLYHLNVGLNNFQGSVPSELGRLSTLGFFQLYGNNLSGTIPPLIYNISSIYYISVTQNQLHGSLPPDVGLTLPNLQIFAGGVNSFTGTIPVSLSNASQLRLLDFAQNGLTGTVPQNLASLQGLVRLNFDQNRLGNGKDGDLNFLSFLSNYNHLGGPLPDVLGKLQNLEGLELNGNEFFGVIPSSLGNLTRLTSLSLDENRFEGSIPPSLGNCKYLLSLYLSNNNLNGTIPKQVIGLSSLSIALVMSHNFLIGALPFEVGKLKNLAKLDLSENRLSGEIPTTLGTCLSLEHLNLEGNSFEGAIPQSLETLRGLEEIDLSRNNLSGHIPKFLSRFLSLKHLNISYNDFEGEVPSEGIFANASKISIFANDKLCGGVQELHLPTCSRKNPHSSRTLLAIKVVIPITSIVIFVFVLLYFFPPCSTVKKSRESALTPSSFEDRQLRISYAELLESTNGFSENNLIGSGSFGSVYKGVLSGNGAIIVAVKVLNLQRQGASKIFIDECNALRSIRHRNLLKIISACSSIDHKGNDFKSLIFEFMCNGSLDQWLHPKNDEQHQSKRLSFIQRLNIAIDVSYALEYLHHHCQSPIVHCDLKPSNILLNEDMVAHVGDFGLAKFLFEASNNPSKTQTLSIGLKGSIGYIPPEYGMGGQVSMMGDIYSYGILLLEMFIGKRPTDEMFKDGISIHKFTAMALPEHVMDIVDPFMFFEEDEEDDDDERNEHDIEEREIIEEDDPHVNVSSEVKNFLTSVLQIGLSCSTTSPDERMPTNVVVNEMNAIRDGFLKFKKGNRRKLS</sequence>
<keyword evidence="16 23" id="KW-1133">Transmembrane helix</keyword>
<evidence type="ECO:0000256" key="3">
    <source>
        <dbReference type="ARBA" id="ARBA00009592"/>
    </source>
</evidence>
<evidence type="ECO:0000256" key="18">
    <source>
        <dbReference type="ARBA" id="ARBA00023170"/>
    </source>
</evidence>
<dbReference type="GO" id="GO:0005524">
    <property type="term" value="F:ATP binding"/>
    <property type="evidence" value="ECO:0007669"/>
    <property type="project" value="UniProtKB-UniRule"/>
</dbReference>
<accession>A0A2N9H3Q0</accession>
<reference evidence="25" key="1">
    <citation type="submission" date="2018-02" db="EMBL/GenBank/DDBJ databases">
        <authorList>
            <person name="Cohen D.B."/>
            <person name="Kent A.D."/>
        </authorList>
    </citation>
    <scope>NUCLEOTIDE SEQUENCE</scope>
</reference>
<dbReference type="InterPro" id="IPR003591">
    <property type="entry name" value="Leu-rich_rpt_typical-subtyp"/>
</dbReference>
<dbReference type="Pfam" id="PF08263">
    <property type="entry name" value="LRRNT_2"/>
    <property type="match status" value="2"/>
</dbReference>
<comment type="subcellular location">
    <subcellularLocation>
        <location evidence="1">Cell membrane</location>
        <topology evidence="1">Single-pass type I membrane protein</topology>
    </subcellularLocation>
</comment>
<dbReference type="Gene3D" id="3.80.10.10">
    <property type="entry name" value="Ribonuclease Inhibitor"/>
    <property type="match status" value="4"/>
</dbReference>
<dbReference type="FunFam" id="3.80.10.10:FF:000275">
    <property type="entry name" value="Leucine-rich repeat receptor-like protein kinase"/>
    <property type="match status" value="1"/>
</dbReference>
<dbReference type="Gene3D" id="1.10.510.10">
    <property type="entry name" value="Transferase(Phosphotransferase) domain 1"/>
    <property type="match status" value="2"/>
</dbReference>
<evidence type="ECO:0000256" key="23">
    <source>
        <dbReference type="SAM" id="Phobius"/>
    </source>
</evidence>
<dbReference type="FunFam" id="3.80.10.10:FF:000095">
    <property type="entry name" value="LRR receptor-like serine/threonine-protein kinase GSO1"/>
    <property type="match status" value="1"/>
</dbReference>
<organism evidence="25">
    <name type="scientific">Fagus sylvatica</name>
    <name type="common">Beechnut</name>
    <dbReference type="NCBI Taxonomy" id="28930"/>
    <lineage>
        <taxon>Eukaryota</taxon>
        <taxon>Viridiplantae</taxon>
        <taxon>Streptophyta</taxon>
        <taxon>Embryophyta</taxon>
        <taxon>Tracheophyta</taxon>
        <taxon>Spermatophyta</taxon>
        <taxon>Magnoliopsida</taxon>
        <taxon>eudicotyledons</taxon>
        <taxon>Gunneridae</taxon>
        <taxon>Pentapetalae</taxon>
        <taxon>rosids</taxon>
        <taxon>fabids</taxon>
        <taxon>Fagales</taxon>
        <taxon>Fagaceae</taxon>
        <taxon>Fagus</taxon>
    </lineage>
</organism>
<feature type="transmembrane region" description="Helical" evidence="23">
    <location>
        <begin position="1588"/>
        <end position="1610"/>
    </location>
</feature>
<keyword evidence="17 23" id="KW-0472">Membrane</keyword>
<dbReference type="Gene3D" id="3.30.200.20">
    <property type="entry name" value="Phosphorylase Kinase, domain 1"/>
    <property type="match status" value="2"/>
</dbReference>
<dbReference type="FunFam" id="3.30.200.20:FF:000432">
    <property type="entry name" value="LRR receptor-like serine/threonine-protein kinase EFR"/>
    <property type="match status" value="2"/>
</dbReference>
<dbReference type="SUPFAM" id="SSF52047">
    <property type="entry name" value="RNI-like"/>
    <property type="match status" value="1"/>
</dbReference>
<dbReference type="Pfam" id="PF00560">
    <property type="entry name" value="LRR_1"/>
    <property type="match status" value="15"/>
</dbReference>
<comment type="catalytic activity">
    <reaction evidence="20">
        <text>L-threonyl-[protein] + ATP = O-phospho-L-threonyl-[protein] + ADP + H(+)</text>
        <dbReference type="Rhea" id="RHEA:46608"/>
        <dbReference type="Rhea" id="RHEA-COMP:11060"/>
        <dbReference type="Rhea" id="RHEA-COMP:11605"/>
        <dbReference type="ChEBI" id="CHEBI:15378"/>
        <dbReference type="ChEBI" id="CHEBI:30013"/>
        <dbReference type="ChEBI" id="CHEBI:30616"/>
        <dbReference type="ChEBI" id="CHEBI:61977"/>
        <dbReference type="ChEBI" id="CHEBI:456216"/>
        <dbReference type="EC" id="2.7.11.1"/>
    </reaction>
</comment>
<dbReference type="SMART" id="SM00369">
    <property type="entry name" value="LRR_TYP"/>
    <property type="match status" value="12"/>
</dbReference>
<comment type="similarity">
    <text evidence="2">Belongs to the protein kinase superfamily. Ser/Thr protein kinase family.</text>
</comment>
<evidence type="ECO:0000256" key="19">
    <source>
        <dbReference type="ARBA" id="ARBA00023180"/>
    </source>
</evidence>
<dbReference type="EC" id="2.7.11.1" evidence="4"/>
<comment type="catalytic activity">
    <reaction evidence="21">
        <text>L-seryl-[protein] + ATP = O-phospho-L-seryl-[protein] + ADP + H(+)</text>
        <dbReference type="Rhea" id="RHEA:17989"/>
        <dbReference type="Rhea" id="RHEA-COMP:9863"/>
        <dbReference type="Rhea" id="RHEA-COMP:11604"/>
        <dbReference type="ChEBI" id="CHEBI:15378"/>
        <dbReference type="ChEBI" id="CHEBI:29999"/>
        <dbReference type="ChEBI" id="CHEBI:30616"/>
        <dbReference type="ChEBI" id="CHEBI:83421"/>
        <dbReference type="ChEBI" id="CHEBI:456216"/>
        <dbReference type="EC" id="2.7.11.1"/>
    </reaction>
</comment>
<protein>
    <recommendedName>
        <fullName evidence="4">non-specific serine/threonine protein kinase</fullName>
        <ecNumber evidence="4">2.7.11.1</ecNumber>
    </recommendedName>
</protein>
<feature type="transmembrane region" description="Helical" evidence="23">
    <location>
        <begin position="1002"/>
        <end position="1020"/>
    </location>
</feature>
<evidence type="ECO:0000256" key="5">
    <source>
        <dbReference type="ARBA" id="ARBA00022475"/>
    </source>
</evidence>
<name>A0A2N9H3Q0_FAGSY</name>
<dbReference type="PANTHER" id="PTHR27008">
    <property type="entry name" value="OS04G0122200 PROTEIN"/>
    <property type="match status" value="1"/>
</dbReference>
<feature type="transmembrane region" description="Helical" evidence="23">
    <location>
        <begin position="632"/>
        <end position="654"/>
    </location>
</feature>
<dbReference type="SUPFAM" id="SSF56112">
    <property type="entry name" value="Protein kinase-like (PK-like)"/>
    <property type="match status" value="2"/>
</dbReference>
<dbReference type="Pfam" id="PF00069">
    <property type="entry name" value="Pkinase"/>
    <property type="match status" value="2"/>
</dbReference>
<keyword evidence="6" id="KW-0723">Serine/threonine-protein kinase</keyword>
<evidence type="ECO:0000259" key="24">
    <source>
        <dbReference type="PROSITE" id="PS50011"/>
    </source>
</evidence>
<evidence type="ECO:0000256" key="13">
    <source>
        <dbReference type="ARBA" id="ARBA00022741"/>
    </source>
</evidence>
<dbReference type="GO" id="GO:0005886">
    <property type="term" value="C:plasma membrane"/>
    <property type="evidence" value="ECO:0007669"/>
    <property type="project" value="UniProtKB-SubCell"/>
</dbReference>
<evidence type="ECO:0000256" key="11">
    <source>
        <dbReference type="ARBA" id="ARBA00022729"/>
    </source>
</evidence>
<evidence type="ECO:0000256" key="22">
    <source>
        <dbReference type="PROSITE-ProRule" id="PRU10141"/>
    </source>
</evidence>
<dbReference type="InterPro" id="IPR032675">
    <property type="entry name" value="LRR_dom_sf"/>
</dbReference>
<evidence type="ECO:0000256" key="4">
    <source>
        <dbReference type="ARBA" id="ARBA00012513"/>
    </source>
</evidence>
<dbReference type="FunFam" id="3.80.10.10:FF:000288">
    <property type="entry name" value="LRR receptor-like serine/threonine-protein kinase EFR"/>
    <property type="match status" value="2"/>
</dbReference>
<keyword evidence="9" id="KW-0808">Transferase</keyword>
<dbReference type="PROSITE" id="PS00107">
    <property type="entry name" value="PROTEIN_KINASE_ATP"/>
    <property type="match status" value="2"/>
</dbReference>
<feature type="domain" description="Protein kinase" evidence="24">
    <location>
        <begin position="1648"/>
        <end position="1973"/>
    </location>
</feature>
<feature type="transmembrane region" description="Helical" evidence="23">
    <location>
        <begin position="1427"/>
        <end position="1450"/>
    </location>
</feature>
<keyword evidence="8" id="KW-0433">Leucine-rich repeat</keyword>
<keyword evidence="18" id="KW-0675">Receptor</keyword>
<keyword evidence="14" id="KW-0418">Kinase</keyword>
<keyword evidence="19" id="KW-0325">Glycoprotein</keyword>
<evidence type="ECO:0000256" key="10">
    <source>
        <dbReference type="ARBA" id="ARBA00022692"/>
    </source>
</evidence>
<dbReference type="PANTHER" id="PTHR27008:SF499">
    <property type="entry name" value="OS06G0581500 PROTEIN"/>
    <property type="match status" value="1"/>
</dbReference>
<evidence type="ECO:0000256" key="12">
    <source>
        <dbReference type="ARBA" id="ARBA00022737"/>
    </source>
</evidence>
<dbReference type="EMBL" id="OIVN01002796">
    <property type="protein sequence ID" value="SPD06525.1"/>
    <property type="molecule type" value="Genomic_DNA"/>
</dbReference>
<evidence type="ECO:0000256" key="1">
    <source>
        <dbReference type="ARBA" id="ARBA00004251"/>
    </source>
</evidence>
<gene>
    <name evidence="25" type="ORF">FSB_LOCUS34407</name>
</gene>
<evidence type="ECO:0000256" key="20">
    <source>
        <dbReference type="ARBA" id="ARBA00047899"/>
    </source>
</evidence>
<dbReference type="GO" id="GO:0004674">
    <property type="term" value="F:protein serine/threonine kinase activity"/>
    <property type="evidence" value="ECO:0007669"/>
    <property type="project" value="UniProtKB-KW"/>
</dbReference>
<evidence type="ECO:0000256" key="16">
    <source>
        <dbReference type="ARBA" id="ARBA00022989"/>
    </source>
</evidence>
<dbReference type="InterPro" id="IPR051809">
    <property type="entry name" value="Plant_receptor-like_S/T_kinase"/>
</dbReference>
<keyword evidence="10 23" id="KW-0812">Transmembrane</keyword>